<evidence type="ECO:0000313" key="1">
    <source>
        <dbReference type="EMBL" id="GGC57322.1"/>
    </source>
</evidence>
<dbReference type="AlphaFoldDB" id="A0A916XAI6"/>
<organism evidence="1 2">
    <name type="scientific">Pedobacter quisquiliarum</name>
    <dbReference type="NCBI Taxonomy" id="1834438"/>
    <lineage>
        <taxon>Bacteria</taxon>
        <taxon>Pseudomonadati</taxon>
        <taxon>Bacteroidota</taxon>
        <taxon>Sphingobacteriia</taxon>
        <taxon>Sphingobacteriales</taxon>
        <taxon>Sphingobacteriaceae</taxon>
        <taxon>Pedobacter</taxon>
    </lineage>
</organism>
<keyword evidence="2" id="KW-1185">Reference proteome</keyword>
<dbReference type="EMBL" id="BMIL01000002">
    <property type="protein sequence ID" value="GGC57322.1"/>
    <property type="molecule type" value="Genomic_DNA"/>
</dbReference>
<name>A0A916XAI6_9SPHI</name>
<reference evidence="1" key="2">
    <citation type="submission" date="2020-09" db="EMBL/GenBank/DDBJ databases">
        <authorList>
            <person name="Sun Q."/>
            <person name="Zhou Y."/>
        </authorList>
    </citation>
    <scope>NUCLEOTIDE SEQUENCE</scope>
    <source>
        <strain evidence="1">CGMCC 1.15343</strain>
    </source>
</reference>
<gene>
    <name evidence="1" type="ORF">GCM10011387_08650</name>
</gene>
<evidence type="ECO:0000313" key="2">
    <source>
        <dbReference type="Proteomes" id="UP000651668"/>
    </source>
</evidence>
<proteinExistence type="predicted"/>
<reference evidence="1" key="1">
    <citation type="journal article" date="2014" name="Int. J. Syst. Evol. Microbiol.">
        <title>Complete genome sequence of Corynebacterium casei LMG S-19264T (=DSM 44701T), isolated from a smear-ripened cheese.</title>
        <authorList>
            <consortium name="US DOE Joint Genome Institute (JGI-PGF)"/>
            <person name="Walter F."/>
            <person name="Albersmeier A."/>
            <person name="Kalinowski J."/>
            <person name="Ruckert C."/>
        </authorList>
    </citation>
    <scope>NUCLEOTIDE SEQUENCE</scope>
    <source>
        <strain evidence="1">CGMCC 1.15343</strain>
    </source>
</reference>
<protein>
    <submittedName>
        <fullName evidence="1">Uncharacterized protein</fullName>
    </submittedName>
</protein>
<sequence>MAWNYLHVAWDENKFKLMERSYKSFKHTGFSLCIKHEIVELKVFLPVGRNKAGFRRTAGSHGLIRPELLKRFYWGRVSLPNK</sequence>
<comment type="caution">
    <text evidence="1">The sequence shown here is derived from an EMBL/GenBank/DDBJ whole genome shotgun (WGS) entry which is preliminary data.</text>
</comment>
<accession>A0A916XAI6</accession>
<dbReference type="Proteomes" id="UP000651668">
    <property type="component" value="Unassembled WGS sequence"/>
</dbReference>